<evidence type="ECO:0000313" key="1">
    <source>
        <dbReference type="EMBL" id="KAL2274905.1"/>
    </source>
</evidence>
<accession>A0ABR4DXL6</accession>
<keyword evidence="2" id="KW-1185">Reference proteome</keyword>
<proteinExistence type="predicted"/>
<name>A0ABR4DXL6_9PEZI</name>
<dbReference type="EMBL" id="JBAWTH010000146">
    <property type="protein sequence ID" value="KAL2274905.1"/>
    <property type="molecule type" value="Genomic_DNA"/>
</dbReference>
<sequence>MFLFLFQLPARRSPSEKKVQLEPALPVHLVKLVGHLSILGDNSHINLCCHCALCCSIAKHETPIQLASPERNPSDDIPLHHHRHLLCFTSLYPRDALPSPAHHHRQRQLHWTVSHVALSTYCLLDTRTILTR</sequence>
<protein>
    <submittedName>
        <fullName evidence="1">Uncharacterized protein</fullName>
    </submittedName>
</protein>
<organism evidence="1 2">
    <name type="scientific">Diaporthe vaccinii</name>
    <dbReference type="NCBI Taxonomy" id="105482"/>
    <lineage>
        <taxon>Eukaryota</taxon>
        <taxon>Fungi</taxon>
        <taxon>Dikarya</taxon>
        <taxon>Ascomycota</taxon>
        <taxon>Pezizomycotina</taxon>
        <taxon>Sordariomycetes</taxon>
        <taxon>Sordariomycetidae</taxon>
        <taxon>Diaporthales</taxon>
        <taxon>Diaporthaceae</taxon>
        <taxon>Diaporthe</taxon>
        <taxon>Diaporthe eres species complex</taxon>
    </lineage>
</organism>
<dbReference type="Proteomes" id="UP001600888">
    <property type="component" value="Unassembled WGS sequence"/>
</dbReference>
<evidence type="ECO:0000313" key="2">
    <source>
        <dbReference type="Proteomes" id="UP001600888"/>
    </source>
</evidence>
<comment type="caution">
    <text evidence="1">The sequence shown here is derived from an EMBL/GenBank/DDBJ whole genome shotgun (WGS) entry which is preliminary data.</text>
</comment>
<reference evidence="1 2" key="1">
    <citation type="submission" date="2024-03" db="EMBL/GenBank/DDBJ databases">
        <title>A high-quality draft genome sequence of Diaporthe vaccinii, a causative agent of upright dieback and viscid rot disease in cranberry plants.</title>
        <authorList>
            <person name="Sarrasin M."/>
            <person name="Lang B.F."/>
            <person name="Burger G."/>
        </authorList>
    </citation>
    <scope>NUCLEOTIDE SEQUENCE [LARGE SCALE GENOMIC DNA]</scope>
    <source>
        <strain evidence="1 2">IS7</strain>
    </source>
</reference>
<gene>
    <name evidence="1" type="ORF">FJTKL_02644</name>
</gene>